<dbReference type="Gene3D" id="4.10.240.10">
    <property type="entry name" value="Zn(2)-C6 fungal-type DNA-binding domain"/>
    <property type="match status" value="1"/>
</dbReference>
<dbReference type="InterPro" id="IPR001138">
    <property type="entry name" value="Zn2Cys6_DnaBD"/>
</dbReference>
<evidence type="ECO:0000313" key="9">
    <source>
        <dbReference type="Proteomes" id="UP000076552"/>
    </source>
</evidence>
<keyword evidence="5" id="KW-0539">Nucleus</keyword>
<dbReference type="InterPro" id="IPR036864">
    <property type="entry name" value="Zn2-C6_fun-type_DNA-bd_sf"/>
</dbReference>
<evidence type="ECO:0000256" key="3">
    <source>
        <dbReference type="ARBA" id="ARBA00023015"/>
    </source>
</evidence>
<dbReference type="PROSITE" id="PS00463">
    <property type="entry name" value="ZN2_CY6_FUNGAL_1"/>
    <property type="match status" value="1"/>
</dbReference>
<keyword evidence="6" id="KW-0863">Zinc-finger</keyword>
<dbReference type="EMBL" id="LFIV01000041">
    <property type="protein sequence ID" value="KZL73736.1"/>
    <property type="molecule type" value="Genomic_DNA"/>
</dbReference>
<keyword evidence="4" id="KW-0804">Transcription</keyword>
<sequence>MNLDFGLSRLTQSDAAPGVSFCEVCNKPFTNETALKRHLPYCRRTRTRPRVRPRPCRECSTAKCKCSLQPRCARCTKKGLDCVYPETTSQVTEGHVTALSILYPSELEASSSQSFVHTDTASFFFNDEPPWGSSTQSIDPDNTLLLRGRTDLGLDFASGLEALGHNTVNITDMALAPEAHQLIMSSCINNSRSVTSFTTEAPFPLNSVCTVNPVTENSANLIRRALRSYPQMMIRRSSFPPFIHPYQDKSHLPEPLANCMSIAVLFASRNRDTRPFLWKAIRDEQERNLREMINYTKHEVFAALQAEVIYIIMRVVDGGGTSAENRDYNMAMLFSYAAFWKQFMMITDTPCNIDSGTSVSWEDWILNESRTRIACVWFLIAQIAFVKVGIGCVILESWKDMPLPCHKAQWSASTPESWKEEMDAFSHQQISSRGISSFGELLECHRAASVVSNAEKLDAWNSGADNIGNLLNLATTMM</sequence>
<evidence type="ECO:0000256" key="4">
    <source>
        <dbReference type="ARBA" id="ARBA00023163"/>
    </source>
</evidence>
<keyword evidence="1" id="KW-0479">Metal-binding</keyword>
<reference evidence="8 9" key="1">
    <citation type="submission" date="2015-06" db="EMBL/GenBank/DDBJ databases">
        <title>Survival trade-offs in plant roots during colonization by closely related pathogenic and mutualistic fungi.</title>
        <authorList>
            <person name="Hacquard S."/>
            <person name="Kracher B."/>
            <person name="Hiruma K."/>
            <person name="Weinman A."/>
            <person name="Muench P."/>
            <person name="Garrido Oter R."/>
            <person name="Ver Loren van Themaat E."/>
            <person name="Dallerey J.-F."/>
            <person name="Damm U."/>
            <person name="Henrissat B."/>
            <person name="Lespinet O."/>
            <person name="Thon M."/>
            <person name="Kemen E."/>
            <person name="McHardy A.C."/>
            <person name="Schulze-Lefert P."/>
            <person name="O'Connell R.J."/>
        </authorList>
    </citation>
    <scope>NUCLEOTIDE SEQUENCE [LARGE SCALE GENOMIC DNA]</scope>
    <source>
        <strain evidence="8 9">0861</strain>
    </source>
</reference>
<dbReference type="PROSITE" id="PS50157">
    <property type="entry name" value="ZINC_FINGER_C2H2_2"/>
    <property type="match status" value="1"/>
</dbReference>
<dbReference type="STRING" id="708197.A0A166US53"/>
<dbReference type="GO" id="GO:0008270">
    <property type="term" value="F:zinc ion binding"/>
    <property type="evidence" value="ECO:0007669"/>
    <property type="project" value="UniProtKB-KW"/>
</dbReference>
<name>A0A166US53_9PEZI</name>
<feature type="domain" description="C2H2-type" evidence="7">
    <location>
        <begin position="20"/>
        <end position="49"/>
    </location>
</feature>
<gene>
    <name evidence="8" type="ORF">CT0861_04927</name>
</gene>
<dbReference type="PANTHER" id="PTHR47660:SF3">
    <property type="entry name" value="FINGER DOMAIN PROTEIN, PUTATIVE (AFU_ORTHOLOGUE AFUA_4G03310)-RELATED"/>
    <property type="match status" value="1"/>
</dbReference>
<dbReference type="CDD" id="cd00067">
    <property type="entry name" value="GAL4"/>
    <property type="match status" value="1"/>
</dbReference>
<evidence type="ECO:0000256" key="1">
    <source>
        <dbReference type="ARBA" id="ARBA00022723"/>
    </source>
</evidence>
<dbReference type="PANTHER" id="PTHR47660">
    <property type="entry name" value="TRANSCRIPTION FACTOR WITH C2H2 AND ZN(2)-CYS(6) DNA BINDING DOMAIN (EUROFUNG)-RELATED-RELATED"/>
    <property type="match status" value="1"/>
</dbReference>
<evidence type="ECO:0000256" key="6">
    <source>
        <dbReference type="PROSITE-ProRule" id="PRU00042"/>
    </source>
</evidence>
<keyword evidence="3" id="KW-0805">Transcription regulation</keyword>
<protein>
    <submittedName>
        <fullName evidence="8">C6 finger domain-containing protein</fullName>
    </submittedName>
</protein>
<proteinExistence type="predicted"/>
<keyword evidence="9" id="KW-1185">Reference proteome</keyword>
<evidence type="ECO:0000313" key="8">
    <source>
        <dbReference type="EMBL" id="KZL73736.1"/>
    </source>
</evidence>
<evidence type="ECO:0000256" key="2">
    <source>
        <dbReference type="ARBA" id="ARBA00022833"/>
    </source>
</evidence>
<dbReference type="InterPro" id="IPR013087">
    <property type="entry name" value="Znf_C2H2_type"/>
</dbReference>
<evidence type="ECO:0000256" key="5">
    <source>
        <dbReference type="ARBA" id="ARBA00023242"/>
    </source>
</evidence>
<evidence type="ECO:0000259" key="7">
    <source>
        <dbReference type="PROSITE" id="PS50157"/>
    </source>
</evidence>
<accession>A0A166US53</accession>
<organism evidence="8 9">
    <name type="scientific">Colletotrichum tofieldiae</name>
    <dbReference type="NCBI Taxonomy" id="708197"/>
    <lineage>
        <taxon>Eukaryota</taxon>
        <taxon>Fungi</taxon>
        <taxon>Dikarya</taxon>
        <taxon>Ascomycota</taxon>
        <taxon>Pezizomycotina</taxon>
        <taxon>Sordariomycetes</taxon>
        <taxon>Hypocreomycetidae</taxon>
        <taxon>Glomerellales</taxon>
        <taxon>Glomerellaceae</taxon>
        <taxon>Colletotrichum</taxon>
        <taxon>Colletotrichum spaethianum species complex</taxon>
    </lineage>
</organism>
<keyword evidence="2" id="KW-0862">Zinc</keyword>
<dbReference type="Pfam" id="PF12874">
    <property type="entry name" value="zf-met"/>
    <property type="match status" value="1"/>
</dbReference>
<dbReference type="Proteomes" id="UP000076552">
    <property type="component" value="Unassembled WGS sequence"/>
</dbReference>
<dbReference type="GO" id="GO:0000981">
    <property type="term" value="F:DNA-binding transcription factor activity, RNA polymerase II-specific"/>
    <property type="evidence" value="ECO:0007669"/>
    <property type="project" value="InterPro"/>
</dbReference>
<comment type="caution">
    <text evidence="8">The sequence shown here is derived from an EMBL/GenBank/DDBJ whole genome shotgun (WGS) entry which is preliminary data.</text>
</comment>
<dbReference type="AlphaFoldDB" id="A0A166US53"/>